<gene>
    <name evidence="2" type="ORF">AADEFJLK_04321</name>
</gene>
<sequence>MYLPDINQKVVGRLISEFEMKVNGKYLYGRCPQCKKREKLWAGVEQPWMIRCNSAESCGYQITAKELFPDLYQDLSKQYRATEANPNYTADIFMQNVRGFDLAKIAGWYEQGWFGHPDANKGSATVRFYLTPDRLNYWERLVDEVMLCPVGETPEPRKMNFKGKFGGLWWQPPGLVINANDEIYLTEAILKAIALNVNGYKAVSCMSSGTFPEKKIKEYAGRGITWIIALDNDSAGLAGLHKFAKALRVMGEKVCAILSSDNPDIKQDWDDLHKLGKLTAKDMELYRHFGKVELATNSRQKAYYLWLRDDKQRSYTFDFGKETYQCKFNKKKFDDMPIPMEQNPEVREKYKRDAFNAAAEIKKVATFTVKFLYFQKPENGLDGQYYLRLEFPSGKKAVKCAFNYGAFSSGSEFKKAALKEPGAQFTGTTAVVDEIYGKGNKVQLREVSAIDYVGYVKEIGAYIYNDFAVEKGKVIKLNKDDFFQLEKVGIKTVFDGKQKLSTHAPQPFIADYLTAFNVKGLIAFAWWLGCLFVEQIRGHYSYYPFLEVIGDAGSGKSQMVDMLSKLVGKDADVFNPNFSTAVGKLRRLSSLSNLPVIFNETDNENDDSRVHGKKFLWDEHKDLAEGRIGRASGLKTNDNNVREPKFKGGLLVVQNVPVHASEAILSRFLHLQFDRSHHSNAGRQALARLQAMEIMDVSGYLLATLRKEGEIMTTFKAQYKLYGDELRANAGMKTQRVIDFHAMLKALIDCLVLTVPVPTDAIAQAQQKATEMAVEREVILRRAHPINEQFWANYEYINDKFNQNDPLSIPCLNHSSDPTRIAINLEHCRTVFAKHQLEAIETKELRKFLIASTKPKFVDKNVGVWSVIEQRTIKCWIFKA</sequence>
<reference evidence="2 3" key="1">
    <citation type="submission" date="2017-11" db="EMBL/GenBank/DDBJ databases">
        <title>Draft Genome Sequence of Methylobacter psychrotolerans Sph1T, an Obligate Methanotroph from Low-Temperature Environments.</title>
        <authorList>
            <person name="Oshkin I.Y."/>
            <person name="Miroshnikov K."/>
            <person name="Belova S.E."/>
            <person name="Korzhenkov A."/>
            <person name="Toshchakov S.V."/>
            <person name="Dedysh S.N."/>
        </authorList>
    </citation>
    <scope>NUCLEOTIDE SEQUENCE [LARGE SCALE GENOMIC DNA]</scope>
    <source>
        <strain evidence="2 3">Sph1</strain>
    </source>
</reference>
<dbReference type="Pfam" id="PF13155">
    <property type="entry name" value="Toprim_2"/>
    <property type="match status" value="1"/>
</dbReference>
<evidence type="ECO:0000259" key="1">
    <source>
        <dbReference type="PROSITE" id="PS50880"/>
    </source>
</evidence>
<dbReference type="PROSITE" id="PS50880">
    <property type="entry name" value="TOPRIM"/>
    <property type="match status" value="1"/>
</dbReference>
<dbReference type="Gene3D" id="3.40.1360.10">
    <property type="match status" value="1"/>
</dbReference>
<evidence type="ECO:0000313" key="2">
    <source>
        <dbReference type="EMBL" id="POZ49875.1"/>
    </source>
</evidence>
<dbReference type="EMBL" id="PGFZ01000020">
    <property type="protein sequence ID" value="POZ49875.1"/>
    <property type="molecule type" value="Genomic_DNA"/>
</dbReference>
<dbReference type="Proteomes" id="UP000237423">
    <property type="component" value="Unassembled WGS sequence"/>
</dbReference>
<dbReference type="InterPro" id="IPR006171">
    <property type="entry name" value="TOPRIM_dom"/>
</dbReference>
<evidence type="ECO:0000313" key="3">
    <source>
        <dbReference type="Proteomes" id="UP000237423"/>
    </source>
</evidence>
<name>A0A2S5CGE7_9GAMM</name>
<accession>A0A2S5CGE7</accession>
<comment type="caution">
    <text evidence="2">The sequence shown here is derived from an EMBL/GenBank/DDBJ whole genome shotgun (WGS) entry which is preliminary data.</text>
</comment>
<organism evidence="2 3">
    <name type="scientific">Methylovulum psychrotolerans</name>
    <dbReference type="NCBI Taxonomy" id="1704499"/>
    <lineage>
        <taxon>Bacteria</taxon>
        <taxon>Pseudomonadati</taxon>
        <taxon>Pseudomonadota</taxon>
        <taxon>Gammaproteobacteria</taxon>
        <taxon>Methylococcales</taxon>
        <taxon>Methylococcaceae</taxon>
        <taxon>Methylovulum</taxon>
    </lineage>
</organism>
<dbReference type="RefSeq" id="WP_103975743.1">
    <property type="nucleotide sequence ID" value="NZ_PGFZ01000020.1"/>
</dbReference>
<dbReference type="CDD" id="cd01029">
    <property type="entry name" value="TOPRIM_primases"/>
    <property type="match status" value="1"/>
</dbReference>
<proteinExistence type="predicted"/>
<dbReference type="AlphaFoldDB" id="A0A2S5CGE7"/>
<protein>
    <recommendedName>
        <fullName evidence="1">Toprim domain-containing protein</fullName>
    </recommendedName>
</protein>
<dbReference type="InterPro" id="IPR034154">
    <property type="entry name" value="TOPRIM_DnaG/twinkle"/>
</dbReference>
<feature type="domain" description="Toprim" evidence="1">
    <location>
        <begin position="181"/>
        <end position="262"/>
    </location>
</feature>